<dbReference type="InterPro" id="IPR036236">
    <property type="entry name" value="Znf_C2H2_sf"/>
</dbReference>
<dbReference type="PROSITE" id="PS50157">
    <property type="entry name" value="ZINC_FINGER_C2H2_2"/>
    <property type="match status" value="3"/>
</dbReference>
<keyword evidence="2" id="KW-0677">Repeat</keyword>
<keyword evidence="1" id="KW-0479">Metal-binding</keyword>
<feature type="non-terminal residue" evidence="7">
    <location>
        <position position="217"/>
    </location>
</feature>
<dbReference type="Gene3D" id="3.30.160.60">
    <property type="entry name" value="Classic Zinc Finger"/>
    <property type="match status" value="3"/>
</dbReference>
<evidence type="ECO:0000256" key="5">
    <source>
        <dbReference type="PROSITE-ProRule" id="PRU00042"/>
    </source>
</evidence>
<dbReference type="SUPFAM" id="SSF57667">
    <property type="entry name" value="beta-beta-alpha zinc fingers"/>
    <property type="match status" value="2"/>
</dbReference>
<evidence type="ECO:0000313" key="7">
    <source>
        <dbReference type="EMBL" id="JAT85992.1"/>
    </source>
</evidence>
<accession>A0A1E1WG76</accession>
<dbReference type="PANTHER" id="PTHR24379:SF121">
    <property type="entry name" value="C2H2-TYPE DOMAIN-CONTAINING PROTEIN"/>
    <property type="match status" value="1"/>
</dbReference>
<name>A0A1E1WG76_PECGO</name>
<protein>
    <recommendedName>
        <fullName evidence="6">C2H2-type domain-containing protein</fullName>
    </recommendedName>
</protein>
<feature type="domain" description="C2H2-type" evidence="6">
    <location>
        <begin position="184"/>
        <end position="212"/>
    </location>
</feature>
<keyword evidence="3 5" id="KW-0863">Zinc-finger</keyword>
<dbReference type="SMART" id="SM00355">
    <property type="entry name" value="ZnF_C2H2"/>
    <property type="match status" value="7"/>
</dbReference>
<dbReference type="OrthoDB" id="6077919at2759"/>
<feature type="non-terminal residue" evidence="7">
    <location>
        <position position="1"/>
    </location>
</feature>
<dbReference type="EMBL" id="GDQN01005062">
    <property type="protein sequence ID" value="JAT85992.1"/>
    <property type="molecule type" value="Transcribed_RNA"/>
</dbReference>
<evidence type="ECO:0000259" key="6">
    <source>
        <dbReference type="PROSITE" id="PS50157"/>
    </source>
</evidence>
<dbReference type="GO" id="GO:0008270">
    <property type="term" value="F:zinc ion binding"/>
    <property type="evidence" value="ECO:0007669"/>
    <property type="project" value="UniProtKB-KW"/>
</dbReference>
<evidence type="ECO:0000256" key="1">
    <source>
        <dbReference type="ARBA" id="ARBA00022723"/>
    </source>
</evidence>
<evidence type="ECO:0000256" key="3">
    <source>
        <dbReference type="ARBA" id="ARBA00022771"/>
    </source>
</evidence>
<dbReference type="InterPro" id="IPR013087">
    <property type="entry name" value="Znf_C2H2_type"/>
</dbReference>
<sequence length="217" mass="25724">HSIILECTACGYQCCGKQHMRCHIGKHKRTVQCAYCSTRYENVREFYNHYREVHCKFICDYCNKKCVTKRVIEKHIMRHHTEMQCKICDKTFASYTNLLNHNQLKHESNPTEASFCVACNIQFENVAIFKRHLYTSVAHAKERAQTTSVKRKFVCPKCPNAYASKYSMVNHYSMVHSDQKNARYYCADCDKFFLNRTRLRDHQKYSHEGLVPRKDKL</sequence>
<dbReference type="PROSITE" id="PS00028">
    <property type="entry name" value="ZINC_FINGER_C2H2_1"/>
    <property type="match status" value="4"/>
</dbReference>
<proteinExistence type="predicted"/>
<feature type="domain" description="C2H2-type" evidence="6">
    <location>
        <begin position="153"/>
        <end position="181"/>
    </location>
</feature>
<keyword evidence="4" id="KW-0862">Zinc</keyword>
<evidence type="ECO:0000256" key="2">
    <source>
        <dbReference type="ARBA" id="ARBA00022737"/>
    </source>
</evidence>
<dbReference type="AlphaFoldDB" id="A0A1E1WG76"/>
<evidence type="ECO:0000256" key="4">
    <source>
        <dbReference type="ARBA" id="ARBA00022833"/>
    </source>
</evidence>
<gene>
    <name evidence="7" type="ORF">g.2732</name>
</gene>
<dbReference type="Pfam" id="PF00096">
    <property type="entry name" value="zf-C2H2"/>
    <property type="match status" value="1"/>
</dbReference>
<dbReference type="PANTHER" id="PTHR24379">
    <property type="entry name" value="KRAB AND ZINC FINGER DOMAIN-CONTAINING"/>
    <property type="match status" value="1"/>
</dbReference>
<organism evidence="7">
    <name type="scientific">Pectinophora gossypiella</name>
    <name type="common">Cotton pink bollworm</name>
    <name type="synonym">Depressaria gossypiella</name>
    <dbReference type="NCBI Taxonomy" id="13191"/>
    <lineage>
        <taxon>Eukaryota</taxon>
        <taxon>Metazoa</taxon>
        <taxon>Ecdysozoa</taxon>
        <taxon>Arthropoda</taxon>
        <taxon>Hexapoda</taxon>
        <taxon>Insecta</taxon>
        <taxon>Pterygota</taxon>
        <taxon>Neoptera</taxon>
        <taxon>Endopterygota</taxon>
        <taxon>Lepidoptera</taxon>
        <taxon>Glossata</taxon>
        <taxon>Ditrysia</taxon>
        <taxon>Gelechioidea</taxon>
        <taxon>Gelechiidae</taxon>
        <taxon>Apatetrinae</taxon>
        <taxon>Pectinophora</taxon>
    </lineage>
</organism>
<feature type="domain" description="C2H2-type" evidence="6">
    <location>
        <begin position="83"/>
        <end position="111"/>
    </location>
</feature>
<reference evidence="7" key="1">
    <citation type="submission" date="2015-09" db="EMBL/GenBank/DDBJ databases">
        <title>De novo assembly of Pectinophora gossypiella (Pink Bollworm) gut transcriptome.</title>
        <authorList>
            <person name="Tassone E.E."/>
        </authorList>
    </citation>
    <scope>NUCLEOTIDE SEQUENCE</scope>
</reference>